<comment type="pathway">
    <text evidence="1 10">Sulfur metabolism; glutathione biosynthesis; glutathione from L-cysteine and L-glutamate: step 1/2.</text>
</comment>
<comment type="catalytic activity">
    <reaction evidence="10">
        <text>L-cysteine + L-glutamate + ATP = gamma-L-glutamyl-L-cysteine + ADP + phosphate + H(+)</text>
        <dbReference type="Rhea" id="RHEA:13285"/>
        <dbReference type="ChEBI" id="CHEBI:15378"/>
        <dbReference type="ChEBI" id="CHEBI:29985"/>
        <dbReference type="ChEBI" id="CHEBI:30616"/>
        <dbReference type="ChEBI" id="CHEBI:35235"/>
        <dbReference type="ChEBI" id="CHEBI:43474"/>
        <dbReference type="ChEBI" id="CHEBI:58173"/>
        <dbReference type="ChEBI" id="CHEBI:456216"/>
        <dbReference type="EC" id="6.3.2.2"/>
    </reaction>
</comment>
<evidence type="ECO:0000256" key="6">
    <source>
        <dbReference type="ARBA" id="ARBA00022741"/>
    </source>
</evidence>
<evidence type="ECO:0000256" key="8">
    <source>
        <dbReference type="ARBA" id="ARBA00030585"/>
    </source>
</evidence>
<dbReference type="Gene3D" id="1.10.8.960">
    <property type="match status" value="1"/>
</dbReference>
<dbReference type="AlphaFoldDB" id="A0A9Q1BYA3"/>
<evidence type="ECO:0000256" key="2">
    <source>
        <dbReference type="ARBA" id="ARBA00008100"/>
    </source>
</evidence>
<dbReference type="SUPFAM" id="SSF55931">
    <property type="entry name" value="Glutamine synthetase/guanido kinase"/>
    <property type="match status" value="1"/>
</dbReference>
<dbReference type="OrthoDB" id="7939818at2759"/>
<dbReference type="Pfam" id="PF03074">
    <property type="entry name" value="GCS"/>
    <property type="match status" value="1"/>
</dbReference>
<dbReference type="InterPro" id="IPR014746">
    <property type="entry name" value="Gln_synth/guanido_kin_cat_dom"/>
</dbReference>
<dbReference type="Gene3D" id="3.30.590.50">
    <property type="match status" value="2"/>
</dbReference>
<evidence type="ECO:0000256" key="1">
    <source>
        <dbReference type="ARBA" id="ARBA00005006"/>
    </source>
</evidence>
<comment type="similarity">
    <text evidence="2 10">Belongs to the glutamate--cysteine ligase type 3 family.</text>
</comment>
<evidence type="ECO:0000256" key="4">
    <source>
        <dbReference type="ARBA" id="ARBA00022598"/>
    </source>
</evidence>
<dbReference type="GO" id="GO:0005524">
    <property type="term" value="F:ATP binding"/>
    <property type="evidence" value="ECO:0007669"/>
    <property type="project" value="UniProtKB-UniRule"/>
</dbReference>
<dbReference type="GO" id="GO:0017109">
    <property type="term" value="C:glutamate-cysteine ligase complex"/>
    <property type="evidence" value="ECO:0007669"/>
    <property type="project" value="TreeGrafter"/>
</dbReference>
<keyword evidence="5 10" id="KW-0317">Glutathione biosynthesis</keyword>
<keyword evidence="4 10" id="KW-0436">Ligase</keyword>
<evidence type="ECO:0000313" key="11">
    <source>
        <dbReference type="EMBL" id="KAJ8034868.1"/>
    </source>
</evidence>
<evidence type="ECO:0000256" key="9">
    <source>
        <dbReference type="ARBA" id="ARBA00032122"/>
    </source>
</evidence>
<comment type="caution">
    <text evidence="11">The sequence shown here is derived from an EMBL/GenBank/DDBJ whole genome shotgun (WGS) entry which is preliminary data.</text>
</comment>
<dbReference type="PANTHER" id="PTHR11164:SF0">
    <property type="entry name" value="GLUTAMATE--CYSTEINE LIGASE CATALYTIC SUBUNIT"/>
    <property type="match status" value="1"/>
</dbReference>
<sequence>MDTSPQRKLLSWTEIRTYSDYVRQEGIKQFINLYRKVKDRKAEPFVWGDEIEYILIKSDDVKKTARVLPKNTLLLPQLNEISTKETRDNHGSIWMTEYGSNQLESTPARPFGCTFSAFSTVEANMRLRRQQVKEVLDGENGEVCLTITQLPRWRAFSESLDGRSKEERGLKPLKQSQFVIPKSRFDTVSFYLSSENAFLNDVTAPYDEVMLQQLLNGGVDVDLARNIAYIFIREPLTLYEETIHQNEEDTGHFYNIFSTNWQSLRLKPPPLEGDIGWRVEFRPLEVQLTDFENAAYVTFVMLLVRAIDKFKLDLTVPISKVDSNMKEAQARDAVERKTFFFKETLESRSGEKDTYTQMSIDVIMNGGVTPSGAEFPGLIPIIKRYITTEEHADDTTSATISRYLQLISDRAAGRVNTIAKWIRNLVAEHPDYKHDSVISERINYDLVKYFSDISNGIVGPQHLNNTLSRDYQAGVESTEC</sequence>
<dbReference type="GO" id="GO:0004357">
    <property type="term" value="F:glutamate-cysteine ligase activity"/>
    <property type="evidence" value="ECO:0007669"/>
    <property type="project" value="UniProtKB-UniRule"/>
</dbReference>
<keyword evidence="12" id="KW-1185">Reference proteome</keyword>
<reference evidence="11" key="1">
    <citation type="submission" date="2021-10" db="EMBL/GenBank/DDBJ databases">
        <title>Tropical sea cucumber genome reveals ecological adaptation and Cuvierian tubules defense mechanism.</title>
        <authorList>
            <person name="Chen T."/>
        </authorList>
    </citation>
    <scope>NUCLEOTIDE SEQUENCE</scope>
    <source>
        <strain evidence="11">Nanhai2018</strain>
        <tissue evidence="11">Muscle</tissue>
    </source>
</reference>
<evidence type="ECO:0000313" key="12">
    <source>
        <dbReference type="Proteomes" id="UP001152320"/>
    </source>
</evidence>
<dbReference type="InterPro" id="IPR004308">
    <property type="entry name" value="GCS"/>
</dbReference>
<keyword evidence="6 10" id="KW-0547">Nucleotide-binding</keyword>
<evidence type="ECO:0000256" key="5">
    <source>
        <dbReference type="ARBA" id="ARBA00022684"/>
    </source>
</evidence>
<evidence type="ECO:0000256" key="7">
    <source>
        <dbReference type="ARBA" id="ARBA00022840"/>
    </source>
</evidence>
<proteinExistence type="inferred from homology"/>
<keyword evidence="7 10" id="KW-0067">ATP-binding</keyword>
<dbReference type="GO" id="GO:0006750">
    <property type="term" value="P:glutathione biosynthetic process"/>
    <property type="evidence" value="ECO:0007669"/>
    <property type="project" value="UniProtKB-UniRule"/>
</dbReference>
<dbReference type="EC" id="6.3.2.2" evidence="3 10"/>
<dbReference type="EMBL" id="JAIZAY010000010">
    <property type="protein sequence ID" value="KAJ8034868.1"/>
    <property type="molecule type" value="Genomic_DNA"/>
</dbReference>
<protein>
    <recommendedName>
        <fullName evidence="3 10">Glutamate--cysteine ligase</fullName>
        <ecNumber evidence="3 10">6.3.2.2</ecNumber>
    </recommendedName>
    <alternativeName>
        <fullName evidence="9 10">Gamma-ECS</fullName>
    </alternativeName>
    <alternativeName>
        <fullName evidence="8 10">Gamma-glutamylcysteine synthetase</fullName>
    </alternativeName>
</protein>
<dbReference type="Proteomes" id="UP001152320">
    <property type="component" value="Chromosome 10"/>
</dbReference>
<dbReference type="PANTHER" id="PTHR11164">
    <property type="entry name" value="GLUTAMATE CYSTEINE LIGASE"/>
    <property type="match status" value="1"/>
</dbReference>
<evidence type="ECO:0000256" key="10">
    <source>
        <dbReference type="RuleBase" id="RU367135"/>
    </source>
</evidence>
<name>A0A9Q1BYA3_HOLLE</name>
<organism evidence="11 12">
    <name type="scientific">Holothuria leucospilota</name>
    <name type="common">Black long sea cucumber</name>
    <name type="synonym">Mertensiothuria leucospilota</name>
    <dbReference type="NCBI Taxonomy" id="206669"/>
    <lineage>
        <taxon>Eukaryota</taxon>
        <taxon>Metazoa</taxon>
        <taxon>Echinodermata</taxon>
        <taxon>Eleutherozoa</taxon>
        <taxon>Echinozoa</taxon>
        <taxon>Holothuroidea</taxon>
        <taxon>Aspidochirotacea</taxon>
        <taxon>Aspidochirotida</taxon>
        <taxon>Holothuriidae</taxon>
        <taxon>Holothuria</taxon>
    </lineage>
</organism>
<gene>
    <name evidence="11" type="ORF">HOLleu_21884</name>
</gene>
<evidence type="ECO:0000256" key="3">
    <source>
        <dbReference type="ARBA" id="ARBA00012220"/>
    </source>
</evidence>
<accession>A0A9Q1BYA3</accession>